<protein>
    <submittedName>
        <fullName evidence="2">Uncharacterized protein</fullName>
    </submittedName>
</protein>
<feature type="signal peptide" evidence="1">
    <location>
        <begin position="1"/>
        <end position="19"/>
    </location>
</feature>
<dbReference type="Gramene" id="LPERR01G18970.1">
    <property type="protein sequence ID" value="LPERR01G18970.1"/>
    <property type="gene ID" value="LPERR01G18970"/>
</dbReference>
<dbReference type="EnsemblPlants" id="LPERR01G18970.1">
    <property type="protein sequence ID" value="LPERR01G18970.1"/>
    <property type="gene ID" value="LPERR01G18970"/>
</dbReference>
<reference evidence="2" key="3">
    <citation type="submission" date="2015-04" db="UniProtKB">
        <authorList>
            <consortium name="EnsemblPlants"/>
        </authorList>
    </citation>
    <scope>IDENTIFICATION</scope>
</reference>
<reference evidence="3" key="2">
    <citation type="submission" date="2013-12" db="EMBL/GenBank/DDBJ databases">
        <authorList>
            <person name="Yu Y."/>
            <person name="Lee S."/>
            <person name="de Baynast K."/>
            <person name="Wissotski M."/>
            <person name="Liu L."/>
            <person name="Talag J."/>
            <person name="Goicoechea J."/>
            <person name="Angelova A."/>
            <person name="Jetty R."/>
            <person name="Kudrna D."/>
            <person name="Golser W."/>
            <person name="Rivera L."/>
            <person name="Zhang J."/>
            <person name="Wing R."/>
        </authorList>
    </citation>
    <scope>NUCLEOTIDE SEQUENCE</scope>
</reference>
<proteinExistence type="predicted"/>
<organism evidence="2 3">
    <name type="scientific">Leersia perrieri</name>
    <dbReference type="NCBI Taxonomy" id="77586"/>
    <lineage>
        <taxon>Eukaryota</taxon>
        <taxon>Viridiplantae</taxon>
        <taxon>Streptophyta</taxon>
        <taxon>Embryophyta</taxon>
        <taxon>Tracheophyta</taxon>
        <taxon>Spermatophyta</taxon>
        <taxon>Magnoliopsida</taxon>
        <taxon>Liliopsida</taxon>
        <taxon>Poales</taxon>
        <taxon>Poaceae</taxon>
        <taxon>BOP clade</taxon>
        <taxon>Oryzoideae</taxon>
        <taxon>Oryzeae</taxon>
        <taxon>Oryzinae</taxon>
        <taxon>Leersia</taxon>
    </lineage>
</organism>
<dbReference type="STRING" id="77586.A0A0D9V2Q8"/>
<keyword evidence="3" id="KW-1185">Reference proteome</keyword>
<sequence>MRNPSQMLLQVAILASVLATPSLGRVMKCKCLMCVCDVDPHPVVTPSVPVHHYSPPHEEATPVYYLPPPAVPYAQYPYPQGQGAYGQYPYPYPQYIHSAAHGDGVSSRLVAVSALLVSGLLPLLVCSV</sequence>
<reference evidence="2 3" key="1">
    <citation type="submission" date="2012-08" db="EMBL/GenBank/DDBJ databases">
        <title>Oryza genome evolution.</title>
        <authorList>
            <person name="Wing R.A."/>
        </authorList>
    </citation>
    <scope>NUCLEOTIDE SEQUENCE</scope>
</reference>
<dbReference type="Proteomes" id="UP000032180">
    <property type="component" value="Chromosome 1"/>
</dbReference>
<keyword evidence="1" id="KW-0732">Signal</keyword>
<dbReference type="HOGENOM" id="CLU_139424_0_0_1"/>
<name>A0A0D9V2Q8_9ORYZ</name>
<accession>A0A0D9V2Q8</accession>
<feature type="chain" id="PRO_5002347143" evidence="1">
    <location>
        <begin position="20"/>
        <end position="128"/>
    </location>
</feature>
<evidence type="ECO:0000256" key="1">
    <source>
        <dbReference type="SAM" id="SignalP"/>
    </source>
</evidence>
<dbReference type="AlphaFoldDB" id="A0A0D9V2Q8"/>
<evidence type="ECO:0000313" key="2">
    <source>
        <dbReference type="EnsemblPlants" id="LPERR01G18970.1"/>
    </source>
</evidence>
<evidence type="ECO:0000313" key="3">
    <source>
        <dbReference type="Proteomes" id="UP000032180"/>
    </source>
</evidence>